<reference evidence="2 3" key="1">
    <citation type="submission" date="2023-12" db="EMBL/GenBank/DDBJ databases">
        <title>Micromonospora sp. nov., isolated from Atacama Desert.</title>
        <authorList>
            <person name="Carro L."/>
            <person name="Golinska P."/>
            <person name="Klenk H.-P."/>
            <person name="Goodfellow M."/>
        </authorList>
    </citation>
    <scope>NUCLEOTIDE SEQUENCE [LARGE SCALE GENOMIC DNA]</scope>
    <source>
        <strain evidence="2 3">4G53</strain>
    </source>
</reference>
<accession>A0ABU5JPM1</accession>
<feature type="domain" description="Aminoglycoside phosphotransferase" evidence="1">
    <location>
        <begin position="116"/>
        <end position="170"/>
    </location>
</feature>
<sequence>MREDVVELSGDEPERLPGGFVNGAVRVGDTVRRSASPSGGFVQDLLRYLEHCQWSGAPRHLGFDDQGREIHTFLGGHVAWEETQPAEVRSDESLAAVARLVRQFHDLTAGSDLAGDQEVVCHNDLSPKNTVYRDLGCGLRPVAFLDWDLAAPGARVHDVAHVCWQYVGLGPRADVTEASRLVRLIADAYDLPARKELIRTILWWQDRCWKGISAAADAGEPAMVRLRALGAVDDVRAAHRWTAEHRLLLEQAML</sequence>
<dbReference type="InterPro" id="IPR002575">
    <property type="entry name" value="Aminoglycoside_PTrfase"/>
</dbReference>
<dbReference type="RefSeq" id="WP_322444036.1">
    <property type="nucleotide sequence ID" value="NZ_JAXOTQ010000086.1"/>
</dbReference>
<evidence type="ECO:0000313" key="2">
    <source>
        <dbReference type="EMBL" id="MDZ5494580.1"/>
    </source>
</evidence>
<evidence type="ECO:0000259" key="1">
    <source>
        <dbReference type="Pfam" id="PF01636"/>
    </source>
</evidence>
<protein>
    <submittedName>
        <fullName evidence="2">Phosphotransferase</fullName>
    </submittedName>
</protein>
<proteinExistence type="predicted"/>
<dbReference type="Gene3D" id="3.90.1200.10">
    <property type="match status" value="1"/>
</dbReference>
<organism evidence="2 3">
    <name type="scientific">Micromonospora sicca</name>
    <dbReference type="NCBI Taxonomy" id="2202420"/>
    <lineage>
        <taxon>Bacteria</taxon>
        <taxon>Bacillati</taxon>
        <taxon>Actinomycetota</taxon>
        <taxon>Actinomycetes</taxon>
        <taxon>Micromonosporales</taxon>
        <taxon>Micromonosporaceae</taxon>
        <taxon>Micromonospora</taxon>
    </lineage>
</organism>
<comment type="caution">
    <text evidence="2">The sequence shown here is derived from an EMBL/GenBank/DDBJ whole genome shotgun (WGS) entry which is preliminary data.</text>
</comment>
<dbReference type="Pfam" id="PF01636">
    <property type="entry name" value="APH"/>
    <property type="match status" value="1"/>
</dbReference>
<name>A0ABU5JPM1_9ACTN</name>
<dbReference type="SUPFAM" id="SSF56112">
    <property type="entry name" value="Protein kinase-like (PK-like)"/>
    <property type="match status" value="1"/>
</dbReference>
<gene>
    <name evidence="2" type="ORF">U2F25_34955</name>
</gene>
<evidence type="ECO:0000313" key="3">
    <source>
        <dbReference type="Proteomes" id="UP001290101"/>
    </source>
</evidence>
<keyword evidence="3" id="KW-1185">Reference proteome</keyword>
<dbReference type="Proteomes" id="UP001290101">
    <property type="component" value="Unassembled WGS sequence"/>
</dbReference>
<dbReference type="EMBL" id="JAXOTQ010000086">
    <property type="protein sequence ID" value="MDZ5494580.1"/>
    <property type="molecule type" value="Genomic_DNA"/>
</dbReference>
<dbReference type="InterPro" id="IPR011009">
    <property type="entry name" value="Kinase-like_dom_sf"/>
</dbReference>